<dbReference type="SUPFAM" id="SSF51735">
    <property type="entry name" value="NAD(P)-binding Rossmann-fold domains"/>
    <property type="match status" value="1"/>
</dbReference>
<dbReference type="Pfam" id="PF03721">
    <property type="entry name" value="UDPG_MGDP_dh_N"/>
    <property type="match status" value="1"/>
</dbReference>
<evidence type="ECO:0000259" key="2">
    <source>
        <dbReference type="Pfam" id="PF03721"/>
    </source>
</evidence>
<dbReference type="InterPro" id="IPR036291">
    <property type="entry name" value="NAD(P)-bd_dom_sf"/>
</dbReference>
<dbReference type="PANTHER" id="PTHR43491:SF2">
    <property type="entry name" value="UDP-N-ACETYL-D-MANNOSAMINE DEHYDROGENASE"/>
    <property type="match status" value="1"/>
</dbReference>
<dbReference type="AlphaFoldDB" id="A0A2V4EA02"/>
<evidence type="ECO:0000313" key="4">
    <source>
        <dbReference type="Proteomes" id="UP000247932"/>
    </source>
</evidence>
<dbReference type="Gene3D" id="3.40.50.720">
    <property type="entry name" value="NAD(P)-binding Rossmann-like Domain"/>
    <property type="match status" value="1"/>
</dbReference>
<gene>
    <name evidence="3" type="ORF">DKK70_04495</name>
</gene>
<dbReference type="GO" id="GO:0051287">
    <property type="term" value="F:NAD binding"/>
    <property type="evidence" value="ECO:0007669"/>
    <property type="project" value="InterPro"/>
</dbReference>
<reference evidence="3 4" key="1">
    <citation type="submission" date="2018-05" db="EMBL/GenBank/DDBJ databases">
        <title>Reference genomes for bee gut microbiota database.</title>
        <authorList>
            <person name="Ellegaard K.M."/>
        </authorList>
    </citation>
    <scope>NUCLEOTIDE SEQUENCE [LARGE SCALE GENOMIC DNA]</scope>
    <source>
        <strain evidence="3 4">ESL0182</strain>
    </source>
</reference>
<dbReference type="OrthoDB" id="9803238at2"/>
<dbReference type="STRING" id="1196095.GAPWK_0656"/>
<comment type="caution">
    <text evidence="3">The sequence shown here is derived from an EMBL/GenBank/DDBJ whole genome shotgun (WGS) entry which is preliminary data.</text>
</comment>
<evidence type="ECO:0000313" key="3">
    <source>
        <dbReference type="EMBL" id="PXZ07921.1"/>
    </source>
</evidence>
<dbReference type="GO" id="GO:0000271">
    <property type="term" value="P:polysaccharide biosynthetic process"/>
    <property type="evidence" value="ECO:0007669"/>
    <property type="project" value="InterPro"/>
</dbReference>
<evidence type="ECO:0000256" key="1">
    <source>
        <dbReference type="ARBA" id="ARBA00006601"/>
    </source>
</evidence>
<dbReference type="InterPro" id="IPR028359">
    <property type="entry name" value="UDP_ManNAc/GlcNAc_DH"/>
</dbReference>
<keyword evidence="4" id="KW-1185">Reference proteome</keyword>
<dbReference type="Proteomes" id="UP000247932">
    <property type="component" value="Unassembled WGS sequence"/>
</dbReference>
<dbReference type="EMBL" id="QGLR01000008">
    <property type="protein sequence ID" value="PXZ07921.1"/>
    <property type="molecule type" value="Genomic_DNA"/>
</dbReference>
<dbReference type="GO" id="GO:0016628">
    <property type="term" value="F:oxidoreductase activity, acting on the CH-CH group of donors, NAD or NADP as acceptor"/>
    <property type="evidence" value="ECO:0007669"/>
    <property type="project" value="InterPro"/>
</dbReference>
<name>A0A2V4EA02_9GAMM</name>
<comment type="similarity">
    <text evidence="1">Belongs to the UDP-glucose/GDP-mannose dehydrogenase family.</text>
</comment>
<protein>
    <recommendedName>
        <fullName evidence="2">UDP-glucose/GDP-mannose dehydrogenase N-terminal domain-containing protein</fullName>
    </recommendedName>
</protein>
<proteinExistence type="inferred from homology"/>
<feature type="domain" description="UDP-glucose/GDP-mannose dehydrogenase N-terminal" evidence="2">
    <location>
        <begin position="12"/>
        <end position="70"/>
    </location>
</feature>
<dbReference type="PANTHER" id="PTHR43491">
    <property type="entry name" value="UDP-N-ACETYL-D-MANNOSAMINE DEHYDROGENASE"/>
    <property type="match status" value="1"/>
</dbReference>
<sequence length="75" mass="8678">MFIFSNGNHCTKIKERDIVVYDSTVYPGVTKELCIPLLERVSQLRAKKDFQVGYSPERINCNDDMHTIRNTVKNS</sequence>
<dbReference type="InterPro" id="IPR001732">
    <property type="entry name" value="UDP-Glc/GDP-Man_DH_N"/>
</dbReference>
<accession>A0A2V4EA02</accession>
<organism evidence="3 4">
    <name type="scientific">Gilliamella apicola</name>
    <dbReference type="NCBI Taxonomy" id="1196095"/>
    <lineage>
        <taxon>Bacteria</taxon>
        <taxon>Pseudomonadati</taxon>
        <taxon>Pseudomonadota</taxon>
        <taxon>Gammaproteobacteria</taxon>
        <taxon>Orbales</taxon>
        <taxon>Orbaceae</taxon>
        <taxon>Gilliamella</taxon>
    </lineage>
</organism>
<dbReference type="GO" id="GO:0016616">
    <property type="term" value="F:oxidoreductase activity, acting on the CH-OH group of donors, NAD or NADP as acceptor"/>
    <property type="evidence" value="ECO:0007669"/>
    <property type="project" value="InterPro"/>
</dbReference>